<comment type="caution">
    <text evidence="1">The sequence shown here is derived from an EMBL/GenBank/DDBJ whole genome shotgun (WGS) entry which is preliminary data.</text>
</comment>
<name>A0A846IAM5_CLOBO</name>
<evidence type="ECO:0000313" key="1">
    <source>
        <dbReference type="EMBL" id="NEZ93517.1"/>
    </source>
</evidence>
<dbReference type="Proteomes" id="UP000473887">
    <property type="component" value="Unassembled WGS sequence"/>
</dbReference>
<gene>
    <name evidence="1" type="ORF">EXM69_16600</name>
</gene>
<dbReference type="RefSeq" id="WP_039774221.1">
    <property type="nucleotide sequence ID" value="NZ_LFON01000035.1"/>
</dbReference>
<accession>A0A846IAM5</accession>
<reference evidence="1 2" key="1">
    <citation type="submission" date="2019-02" db="EMBL/GenBank/DDBJ databases">
        <title>Genome sequencing of Clostridium botulinum clinical isolates.</title>
        <authorList>
            <person name="Brunt J."/>
            <person name="Van Vliet A.H.M."/>
            <person name="Stringer S.C."/>
            <person name="Grant K.A."/>
            <person name="Carter A.C."/>
            <person name="Peck M.W."/>
        </authorList>
    </citation>
    <scope>NUCLEOTIDE SEQUENCE [LARGE SCALE GENOMIC DNA]</scope>
    <source>
        <strain evidence="1 2">H142660711</strain>
    </source>
</reference>
<dbReference type="AlphaFoldDB" id="A0A846IAM5"/>
<evidence type="ECO:0008006" key="3">
    <source>
        <dbReference type="Google" id="ProtNLM"/>
    </source>
</evidence>
<proteinExistence type="predicted"/>
<sequence>MINEARIKAQAKKNISKRPTHINLMRKEKVSNGMHGGREKEITVGELDIFLDDTKHNLILDNVKESGTVKKTRGISMFAVVTEGIEIKEGDYFEANGYKYRVTYPGMIIKDVYNSDLEVVRNG</sequence>
<protein>
    <recommendedName>
        <fullName evidence="3">Phage protein</fullName>
    </recommendedName>
</protein>
<dbReference type="EMBL" id="SGKC01000042">
    <property type="protein sequence ID" value="NEZ93517.1"/>
    <property type="molecule type" value="Genomic_DNA"/>
</dbReference>
<organism evidence="1 2">
    <name type="scientific">Clostridium botulinum</name>
    <dbReference type="NCBI Taxonomy" id="1491"/>
    <lineage>
        <taxon>Bacteria</taxon>
        <taxon>Bacillati</taxon>
        <taxon>Bacillota</taxon>
        <taxon>Clostridia</taxon>
        <taxon>Eubacteriales</taxon>
        <taxon>Clostridiaceae</taxon>
        <taxon>Clostridium</taxon>
    </lineage>
</organism>
<evidence type="ECO:0000313" key="2">
    <source>
        <dbReference type="Proteomes" id="UP000473887"/>
    </source>
</evidence>